<reference evidence="1" key="1">
    <citation type="submission" date="2022-01" db="EMBL/GenBank/DDBJ databases">
        <title>Genome sequencing of Zunongwangia sp. M21534 genome.</title>
        <authorList>
            <person name="Chen Y."/>
            <person name="Dong C."/>
            <person name="Shao Z."/>
        </authorList>
    </citation>
    <scope>NUCLEOTIDE SEQUENCE</scope>
    <source>
        <strain evidence="1">MCCC M21534</strain>
    </source>
</reference>
<organism evidence="1 2">
    <name type="scientific">Zunongwangia pacifica</name>
    <dbReference type="NCBI Taxonomy" id="2911062"/>
    <lineage>
        <taxon>Bacteria</taxon>
        <taxon>Pseudomonadati</taxon>
        <taxon>Bacteroidota</taxon>
        <taxon>Flavobacteriia</taxon>
        <taxon>Flavobacteriales</taxon>
        <taxon>Flavobacteriaceae</taxon>
        <taxon>Zunongwangia</taxon>
    </lineage>
</organism>
<protein>
    <submittedName>
        <fullName evidence="1">Uncharacterized protein</fullName>
    </submittedName>
</protein>
<dbReference type="EMBL" id="JAKHSK010000031">
    <property type="protein sequence ID" value="MCL6220042.1"/>
    <property type="molecule type" value="Genomic_DNA"/>
</dbReference>
<evidence type="ECO:0000313" key="2">
    <source>
        <dbReference type="Proteomes" id="UP001139521"/>
    </source>
</evidence>
<accession>A0A9X1ZS58</accession>
<proteinExistence type="predicted"/>
<dbReference type="RefSeq" id="WP_249602750.1">
    <property type="nucleotide sequence ID" value="NZ_JAKHSK010000031.1"/>
</dbReference>
<dbReference type="Proteomes" id="UP001139521">
    <property type="component" value="Unassembled WGS sequence"/>
</dbReference>
<dbReference type="AlphaFoldDB" id="A0A9X1ZS58"/>
<sequence length="141" mass="16194">MKLNYSGTHLKVYNLVARANQIISSVAFQQDLRAFLNNHYADNVVDEFLSHLQTSGCDIKITSHWKPFSQRVIYVDKAGLSINSARLKRPSKFYISLLLERAFIVFDQKYDISEKTLKIKDIEEKEDVLQGIGYLAQLPVV</sequence>
<comment type="caution">
    <text evidence="1">The sequence shown here is derived from an EMBL/GenBank/DDBJ whole genome shotgun (WGS) entry which is preliminary data.</text>
</comment>
<name>A0A9X1ZS58_9FLAO</name>
<keyword evidence="2" id="KW-1185">Reference proteome</keyword>
<gene>
    <name evidence="1" type="ORF">L1967_17255</name>
</gene>
<evidence type="ECO:0000313" key="1">
    <source>
        <dbReference type="EMBL" id="MCL6220042.1"/>
    </source>
</evidence>